<protein>
    <submittedName>
        <fullName evidence="1">Uncharacterized protein</fullName>
    </submittedName>
</protein>
<organism evidence="1 2">
    <name type="scientific">Claviceps pusilla</name>
    <dbReference type="NCBI Taxonomy" id="123648"/>
    <lineage>
        <taxon>Eukaryota</taxon>
        <taxon>Fungi</taxon>
        <taxon>Dikarya</taxon>
        <taxon>Ascomycota</taxon>
        <taxon>Pezizomycotina</taxon>
        <taxon>Sordariomycetes</taxon>
        <taxon>Hypocreomycetidae</taxon>
        <taxon>Hypocreales</taxon>
        <taxon>Clavicipitaceae</taxon>
        <taxon>Claviceps</taxon>
    </lineage>
</organism>
<dbReference type="Proteomes" id="UP000748025">
    <property type="component" value="Unassembled WGS sequence"/>
</dbReference>
<dbReference type="AlphaFoldDB" id="A0A9P7N3C7"/>
<evidence type="ECO:0000313" key="2">
    <source>
        <dbReference type="Proteomes" id="UP000748025"/>
    </source>
</evidence>
<sequence>MSSAPSKLQAGTWGSLMLNISPSSLSPEAHSRRLPSRCPTKWALQKDLARLMDGPDARRQGARCAGAKPLGIWVHSRGNGAEVGSHDDRIRMFPGVSRMTSSGSFHIADRVRLIKRSMTHRMEIRGEKGWLG</sequence>
<name>A0A9P7N3C7_9HYPO</name>
<accession>A0A9P7N3C7</accession>
<reference evidence="1" key="1">
    <citation type="journal article" date="2020" name="bioRxiv">
        <title>Whole genome comparisons of ergot fungi reveals the divergence and evolution of species within the genus Claviceps are the result of varying mechanisms driving genome evolution and host range expansion.</title>
        <authorList>
            <person name="Wyka S.A."/>
            <person name="Mondo S.J."/>
            <person name="Liu M."/>
            <person name="Dettman J."/>
            <person name="Nalam V."/>
            <person name="Broders K.D."/>
        </authorList>
    </citation>
    <scope>NUCLEOTIDE SEQUENCE</scope>
    <source>
        <strain evidence="1">CCC 602</strain>
    </source>
</reference>
<evidence type="ECO:0000313" key="1">
    <source>
        <dbReference type="EMBL" id="KAG5979506.1"/>
    </source>
</evidence>
<keyword evidence="2" id="KW-1185">Reference proteome</keyword>
<feature type="non-terminal residue" evidence="1">
    <location>
        <position position="1"/>
    </location>
</feature>
<dbReference type="EMBL" id="SRPW01004934">
    <property type="protein sequence ID" value="KAG5979506.1"/>
    <property type="molecule type" value="Genomic_DNA"/>
</dbReference>
<proteinExistence type="predicted"/>
<comment type="caution">
    <text evidence="1">The sequence shown here is derived from an EMBL/GenBank/DDBJ whole genome shotgun (WGS) entry which is preliminary data.</text>
</comment>
<gene>
    <name evidence="1" type="ORF">E4U43_006875</name>
</gene>